<reference evidence="2 3" key="1">
    <citation type="submission" date="2018-06" db="EMBL/GenBank/DDBJ databases">
        <authorList>
            <consortium name="Pathogen Informatics"/>
            <person name="Doyle S."/>
        </authorList>
    </citation>
    <scope>NUCLEOTIDE SEQUENCE [LARGE SCALE GENOMIC DNA]</scope>
    <source>
        <strain evidence="2 3">NCTC8622</strain>
    </source>
</reference>
<dbReference type="EMBL" id="UGCP01000002">
    <property type="protein sequence ID" value="STI86714.1"/>
    <property type="molecule type" value="Genomic_DNA"/>
</dbReference>
<keyword evidence="1" id="KW-0812">Transmembrane</keyword>
<accession>A0A376UB48</accession>
<evidence type="ECO:0000313" key="3">
    <source>
        <dbReference type="Proteomes" id="UP000254079"/>
    </source>
</evidence>
<keyword evidence="1" id="KW-0472">Membrane</keyword>
<proteinExistence type="predicted"/>
<evidence type="ECO:0000256" key="1">
    <source>
        <dbReference type="SAM" id="Phobius"/>
    </source>
</evidence>
<gene>
    <name evidence="2" type="primary">mdtH_1</name>
    <name evidence="2" type="ORF">NCTC8622_05849</name>
</gene>
<feature type="transmembrane region" description="Helical" evidence="1">
    <location>
        <begin position="36"/>
        <end position="54"/>
    </location>
</feature>
<sequence length="68" mass="7511">MGFSRLGLAIGGAMVISVVAGCLTWANRRTSPELPWMMLGIIGIFTFLALGWQFSQKRAARRLLERDA</sequence>
<organism evidence="2 3">
    <name type="scientific">Escherichia coli</name>
    <dbReference type="NCBI Taxonomy" id="562"/>
    <lineage>
        <taxon>Bacteria</taxon>
        <taxon>Pseudomonadati</taxon>
        <taxon>Pseudomonadota</taxon>
        <taxon>Gammaproteobacteria</taxon>
        <taxon>Enterobacterales</taxon>
        <taxon>Enterobacteriaceae</taxon>
        <taxon>Escherichia</taxon>
    </lineage>
</organism>
<dbReference type="AlphaFoldDB" id="A0A376UB48"/>
<protein>
    <submittedName>
        <fullName evidence="2">Multidrug resistance protein MdtH</fullName>
    </submittedName>
</protein>
<dbReference type="PROSITE" id="PS51257">
    <property type="entry name" value="PROKAR_LIPOPROTEIN"/>
    <property type="match status" value="1"/>
</dbReference>
<name>A0A376UB48_ECOLX</name>
<keyword evidence="1" id="KW-1133">Transmembrane helix</keyword>
<dbReference type="Proteomes" id="UP000254079">
    <property type="component" value="Unassembled WGS sequence"/>
</dbReference>
<evidence type="ECO:0000313" key="2">
    <source>
        <dbReference type="EMBL" id="STI86714.1"/>
    </source>
</evidence>